<dbReference type="GO" id="GO:0006364">
    <property type="term" value="P:rRNA processing"/>
    <property type="evidence" value="ECO:0007669"/>
    <property type="project" value="UniProtKB-UniRule"/>
</dbReference>
<dbReference type="Proteomes" id="UP000827284">
    <property type="component" value="Unassembled WGS sequence"/>
</dbReference>
<dbReference type="PANTHER" id="PTHR16056:SF2">
    <property type="entry name" value="TESTIS-EXPRESSED PROTEIN 10"/>
    <property type="match status" value="1"/>
</dbReference>
<feature type="compositionally biased region" description="Acidic residues" evidence="6">
    <location>
        <begin position="657"/>
        <end position="670"/>
    </location>
</feature>
<comment type="subcellular location">
    <subcellularLocation>
        <location evidence="2 5">Nucleus</location>
    </subcellularLocation>
</comment>
<reference evidence="8" key="1">
    <citation type="submission" date="2021-11" db="EMBL/GenBank/DDBJ databases">
        <authorList>
            <person name="Herlambang A."/>
            <person name="Guo Y."/>
            <person name="Takashima Y."/>
            <person name="Nishizawa T."/>
        </authorList>
    </citation>
    <scope>NUCLEOTIDE SEQUENCE</scope>
    <source>
        <strain evidence="8">E1425</strain>
    </source>
</reference>
<keyword evidence="5" id="KW-0690">Ribosome biogenesis</keyword>
<protein>
    <recommendedName>
        <fullName evidence="5">Pre-rRNA-processing protein</fullName>
    </recommendedName>
</protein>
<dbReference type="OrthoDB" id="361362at2759"/>
<sequence>MPKSSSKRKKEKNADFKKTKLKVGKKKAVSDSFTDTSFKSRAISLPSQSITHDKTALLTNSRNVTFSELMTQLKHYSPSTRKDALLGLRDLFHRHPHLLPLHLGVLVNTILRLLIDDSNMVRKGLQTFLGEFIPMLHPRDVHPFLPLLVVYTCSAMTHILEDIREDALAFLDLWVAAGGQMVVNGFWDKIIPNYISLLTSDSNATNASKLSSAMSFSASSTSRMVGSGSTAVSGATQKVVAGATGKNAPGSLKAKSEVLQSLAGFLQEGLGGEGGEKDPYWFLRNFLGTAHARQAFNSSRTQIGSQTRKSKKRKSKSSEGSNKRAAGRSVRKDSASGSDEEDSDEDSDEESDEESDSDSDSEEESADEENALQDDALHFDASPVVSFGEAKRHLGVLATFPIHPSTMSSSTVQAIFGQTQTSSNNISGAASIPIKVFPQQGGASASGAGAIVGSSGSGKAGNDNMSGVQGRLAQIRPLISTLHPLLLSVWLDTAPTVFKSSTTIHAGHPLTIVHLVMKIWGILWRAALARPKKKNIDSEEEQEEERQEQKWLDEFLQSLLKHVLIYFPFGKDTLGMTDPKVASLLQDMNTTYCELTSLFLLGSGTGRIKRVPKSSLKKAPVAEKSKRQSAKNVKSSYRPSNKSFKKQKQAEEAKESSDDDDYDSEEDEEVTAAKSDDMVSIQVETPAWADQVVDFVLDTLGWKNPDAEPAEDQMSTVSSDFKPEHLIALLPTIWTLLNCLDTQRREWVFEAFMAYFDEAHVQSGTKRIVLQFLALVIKLQSHPHYTGSFTILVPGARPGSTKAIAGLDKKDRKEQRASIARMSKLLSASLLKLPKLLWDLGTERIETTQTVLDLLAWVTVIAGDSQAGAENEAERENFIQTLQRFLALFFCVTVAGKGGDQEKRTILGPFVRLPLALQRRAIEIVFYSGAANVVTQTGSGKMKKDTKLPPLLAAVMSCCTVGDLSEETRLYIEETLQIK</sequence>
<dbReference type="SUPFAM" id="SSF48371">
    <property type="entry name" value="ARM repeat"/>
    <property type="match status" value="1"/>
</dbReference>
<keyword evidence="9" id="KW-1185">Reference proteome</keyword>
<evidence type="ECO:0000313" key="9">
    <source>
        <dbReference type="Proteomes" id="UP000827284"/>
    </source>
</evidence>
<keyword evidence="5" id="KW-0698">rRNA processing</keyword>
<comment type="caution">
    <text evidence="8">The sequence shown here is derived from an EMBL/GenBank/DDBJ whole genome shotgun (WGS) entry which is preliminary data.</text>
</comment>
<evidence type="ECO:0000313" key="8">
    <source>
        <dbReference type="EMBL" id="GJJ71433.1"/>
    </source>
</evidence>
<dbReference type="AlphaFoldDB" id="A0A9P3H7F7"/>
<feature type="compositionally biased region" description="Acidic residues" evidence="6">
    <location>
        <begin position="338"/>
        <end position="370"/>
    </location>
</feature>
<dbReference type="InterPro" id="IPR016024">
    <property type="entry name" value="ARM-type_fold"/>
</dbReference>
<dbReference type="Gene3D" id="1.25.10.10">
    <property type="entry name" value="Leucine-rich Repeat Variant"/>
    <property type="match status" value="1"/>
</dbReference>
<dbReference type="GO" id="GO:0120330">
    <property type="term" value="C:rixosome complex"/>
    <property type="evidence" value="ECO:0007669"/>
    <property type="project" value="UniProtKB-UniRule"/>
</dbReference>
<comment type="subunit">
    <text evidence="5">Component of the RIX1 complex.</text>
</comment>
<evidence type="ECO:0000256" key="3">
    <source>
        <dbReference type="ARBA" id="ARBA00006427"/>
    </source>
</evidence>
<dbReference type="InterPro" id="IPR024679">
    <property type="entry name" value="Ipi1_N"/>
</dbReference>
<reference evidence="8" key="2">
    <citation type="journal article" date="2022" name="Microbiol. Resour. Announc.">
        <title>Whole-Genome Sequence of Entomortierella parvispora E1425, a Mucoromycotan Fungus Associated with Burkholderiaceae-Related Endosymbiotic Bacteria.</title>
        <authorList>
            <person name="Herlambang A."/>
            <person name="Guo Y."/>
            <person name="Takashima Y."/>
            <person name="Narisawa K."/>
            <person name="Ohta H."/>
            <person name="Nishizawa T."/>
        </authorList>
    </citation>
    <scope>NUCLEOTIDE SEQUENCE</scope>
    <source>
        <strain evidence="8">E1425</strain>
    </source>
</reference>
<feature type="domain" description="Pre-rRNA-processing protein Ipi1 N-terminal" evidence="7">
    <location>
        <begin position="140"/>
        <end position="220"/>
    </location>
</feature>
<organism evidence="8 9">
    <name type="scientific">Entomortierella parvispora</name>
    <dbReference type="NCBI Taxonomy" id="205924"/>
    <lineage>
        <taxon>Eukaryota</taxon>
        <taxon>Fungi</taxon>
        <taxon>Fungi incertae sedis</taxon>
        <taxon>Mucoromycota</taxon>
        <taxon>Mortierellomycotina</taxon>
        <taxon>Mortierellomycetes</taxon>
        <taxon>Mortierellales</taxon>
        <taxon>Mortierellaceae</taxon>
        <taxon>Entomortierella</taxon>
    </lineage>
</organism>
<dbReference type="Pfam" id="PF12333">
    <property type="entry name" value="Ipi1_N"/>
    <property type="match status" value="1"/>
</dbReference>
<feature type="compositionally biased region" description="Polar residues" evidence="6">
    <location>
        <begin position="630"/>
        <end position="641"/>
    </location>
</feature>
<accession>A0A9P3H7F7</accession>
<dbReference type="EMBL" id="BQFW01000005">
    <property type="protein sequence ID" value="GJJ71433.1"/>
    <property type="molecule type" value="Genomic_DNA"/>
</dbReference>
<feature type="region of interest" description="Disordered" evidence="6">
    <location>
        <begin position="612"/>
        <end position="676"/>
    </location>
</feature>
<dbReference type="InterPro" id="IPR011989">
    <property type="entry name" value="ARM-like"/>
</dbReference>
<evidence type="ECO:0000259" key="7">
    <source>
        <dbReference type="Pfam" id="PF12333"/>
    </source>
</evidence>
<feature type="region of interest" description="Disordered" evidence="6">
    <location>
        <begin position="297"/>
        <end position="370"/>
    </location>
</feature>
<evidence type="ECO:0000256" key="6">
    <source>
        <dbReference type="SAM" id="MobiDB-lite"/>
    </source>
</evidence>
<keyword evidence="4 5" id="KW-0539">Nucleus</keyword>
<comment type="similarity">
    <text evidence="3 5">Belongs to the IPI1/TEX10 family.</text>
</comment>
<evidence type="ECO:0000256" key="5">
    <source>
        <dbReference type="RuleBase" id="RU368021"/>
    </source>
</evidence>
<feature type="compositionally biased region" description="Basic residues" evidence="6">
    <location>
        <begin position="1"/>
        <end position="11"/>
    </location>
</feature>
<comment type="function">
    <text evidence="1 5">Component of the RIX1 complex required for processing of ITS2 sequences from 35S pre-rRNA.</text>
</comment>
<gene>
    <name evidence="8" type="ORF">EMPS_03783</name>
</gene>
<evidence type="ECO:0000256" key="2">
    <source>
        <dbReference type="ARBA" id="ARBA00004123"/>
    </source>
</evidence>
<dbReference type="PANTHER" id="PTHR16056">
    <property type="entry name" value="REGULATOR OF MICROTUBULE DYNAMICS PROTEIN"/>
    <property type="match status" value="1"/>
</dbReference>
<dbReference type="GO" id="GO:0005634">
    <property type="term" value="C:nucleus"/>
    <property type="evidence" value="ECO:0007669"/>
    <property type="project" value="UniProtKB-SubCell"/>
</dbReference>
<name>A0A9P3H7F7_9FUNG</name>
<proteinExistence type="inferred from homology"/>
<evidence type="ECO:0000256" key="1">
    <source>
        <dbReference type="ARBA" id="ARBA00002355"/>
    </source>
</evidence>
<feature type="region of interest" description="Disordered" evidence="6">
    <location>
        <begin position="1"/>
        <end position="21"/>
    </location>
</feature>
<evidence type="ECO:0000256" key="4">
    <source>
        <dbReference type="ARBA" id="ARBA00023242"/>
    </source>
</evidence>